<evidence type="ECO:0000256" key="1">
    <source>
        <dbReference type="SAM" id="MobiDB-lite"/>
    </source>
</evidence>
<feature type="domain" description="DUF6604" evidence="2">
    <location>
        <begin position="11"/>
        <end position="273"/>
    </location>
</feature>
<feature type="compositionally biased region" description="Basic residues" evidence="1">
    <location>
        <begin position="51"/>
        <end position="60"/>
    </location>
</feature>
<dbReference type="EMBL" id="SKBQ01000117">
    <property type="protein sequence ID" value="TPX18346.1"/>
    <property type="molecule type" value="Genomic_DNA"/>
</dbReference>
<dbReference type="InterPro" id="IPR046539">
    <property type="entry name" value="DUF6604"/>
</dbReference>
<accession>A0A507BG60</accession>
<feature type="region of interest" description="Disordered" evidence="1">
    <location>
        <begin position="32"/>
        <end position="71"/>
    </location>
</feature>
<keyword evidence="4" id="KW-1185">Reference proteome</keyword>
<evidence type="ECO:0000259" key="2">
    <source>
        <dbReference type="Pfam" id="PF20253"/>
    </source>
</evidence>
<sequence length="843" mass="93329">MLPPSLKSIYQQYKTDTDSVATWLATTAKAHGYDSAKGSSKTGKSPASGGRRGRSTRKQGKAPSLPASSASAAGTRHVVAIKDFEPMAAHLAGIDAVHVPDHVTLALERVIWVRKAFSEKLIASGARPNRASDSRHSFFVGVLENVRARLQPFMNANIFNVGKVHKVSAKKSPHPFRNMFAVLDVYTPSKAFMDAPDVAVPPASRTEYAVEDENSWEDAVFALVSLLDDYDRLTKHVKSLWSRYAAGDLDLAAVAVATNAAFDLARSMEDEIKPVLSNFGGPDTLLTAYFIATSAASGINVLDKERPGDPFNLEAYDRAQLCLVNSLTIVTSWAAIASPSSVLDSYNGKYGWYNEGVEDPASPPRARWRQDMAVLLELFDYLHILSSSFGGGSLIEDEMTRGIGELVYGCEDGGDMPLWLAWAAQIHLDILRSLGKNCGRGLDDMRQESLRIKRMMLHVPETSPERRAVLKAATSWDKDPIVKIRAQLKGLGIPQDDKRYTEFQFLRRNPIHCGLLIHNMRATLHRSGVQYAAPSGGLLSTVQLYHALREEKLFPEELVWEDLETLWKMQGNPTFFVGKPPADLEGYFRNYCLSIGVSVSNWAPNRRKGAPSVNTENRRNMKFMGWSSLFMAERLAPARARPALSSDRIEEILMEGRRHQFKDGKAHIQPEMREQAKELERETIKLSPADLIERLAFDIHAEIPAITFDYFTMHDTAWALLAELKEEFTQLVGVEFLQYVPQEDKLPFVVGFVFSTAAGREGVGIGGKREGRGELLMTAAAVVGVFLANGRGSLIKDQAGAIVKAEDVADLKVDGVDQWDMLQRGIERQSQAMGGLRGIDYCR</sequence>
<dbReference type="GeneID" id="41979204"/>
<name>A0A507BG60_9PEZI</name>
<gene>
    <name evidence="3" type="ORF">E0L32_011757</name>
</gene>
<dbReference type="AlphaFoldDB" id="A0A507BG60"/>
<dbReference type="STRING" id="1093900.A0A507BG60"/>
<proteinExistence type="predicted"/>
<dbReference type="Proteomes" id="UP000319257">
    <property type="component" value="Unassembled WGS sequence"/>
</dbReference>
<dbReference type="RefSeq" id="XP_031000057.1">
    <property type="nucleotide sequence ID" value="XM_031134521.1"/>
</dbReference>
<reference evidence="3 4" key="1">
    <citation type="submission" date="2019-06" db="EMBL/GenBank/DDBJ databases">
        <title>Draft genome sequence of the filamentous fungus Phialemoniopsis curvata isolated from diesel fuel.</title>
        <authorList>
            <person name="Varaljay V.A."/>
            <person name="Lyon W.J."/>
            <person name="Crouch A.L."/>
            <person name="Drake C.E."/>
            <person name="Hollomon J.M."/>
            <person name="Nadeau L.J."/>
            <person name="Nunn H.S."/>
            <person name="Stevenson B.S."/>
            <person name="Bojanowski C.L."/>
            <person name="Crookes-Goodson W.J."/>
        </authorList>
    </citation>
    <scope>NUCLEOTIDE SEQUENCE [LARGE SCALE GENOMIC DNA]</scope>
    <source>
        <strain evidence="3 4">D216</strain>
    </source>
</reference>
<dbReference type="InParanoid" id="A0A507BG60"/>
<protein>
    <recommendedName>
        <fullName evidence="2">DUF6604 domain-containing protein</fullName>
    </recommendedName>
</protein>
<dbReference type="PANTHER" id="PTHR38795">
    <property type="entry name" value="DUF6604 DOMAIN-CONTAINING PROTEIN"/>
    <property type="match status" value="1"/>
</dbReference>
<evidence type="ECO:0000313" key="3">
    <source>
        <dbReference type="EMBL" id="TPX18346.1"/>
    </source>
</evidence>
<feature type="compositionally biased region" description="Low complexity" evidence="1">
    <location>
        <begin position="62"/>
        <end position="71"/>
    </location>
</feature>
<organism evidence="3 4">
    <name type="scientific">Thyridium curvatum</name>
    <dbReference type="NCBI Taxonomy" id="1093900"/>
    <lineage>
        <taxon>Eukaryota</taxon>
        <taxon>Fungi</taxon>
        <taxon>Dikarya</taxon>
        <taxon>Ascomycota</taxon>
        <taxon>Pezizomycotina</taxon>
        <taxon>Sordariomycetes</taxon>
        <taxon>Sordariomycetidae</taxon>
        <taxon>Thyridiales</taxon>
        <taxon>Thyridiaceae</taxon>
        <taxon>Thyridium</taxon>
    </lineage>
</organism>
<dbReference type="PANTHER" id="PTHR38795:SF1">
    <property type="entry name" value="DUF6604 DOMAIN-CONTAINING PROTEIN"/>
    <property type="match status" value="1"/>
</dbReference>
<dbReference type="OrthoDB" id="5238236at2759"/>
<evidence type="ECO:0000313" key="4">
    <source>
        <dbReference type="Proteomes" id="UP000319257"/>
    </source>
</evidence>
<comment type="caution">
    <text evidence="3">The sequence shown here is derived from an EMBL/GenBank/DDBJ whole genome shotgun (WGS) entry which is preliminary data.</text>
</comment>
<dbReference type="Pfam" id="PF20253">
    <property type="entry name" value="DUF6604"/>
    <property type="match status" value="1"/>
</dbReference>